<name>A0A445AYZ7_ARAHY</name>
<keyword evidence="3" id="KW-1185">Reference proteome</keyword>
<accession>A0A445AYZ7</accession>
<dbReference type="EMBL" id="SDMP01000011">
    <property type="protein sequence ID" value="RYR31662.1"/>
    <property type="molecule type" value="Genomic_DNA"/>
</dbReference>
<proteinExistence type="predicted"/>
<evidence type="ECO:0000313" key="3">
    <source>
        <dbReference type="Proteomes" id="UP000289738"/>
    </source>
</evidence>
<reference evidence="2 3" key="1">
    <citation type="submission" date="2019-01" db="EMBL/GenBank/DDBJ databases">
        <title>Sequencing of cultivated peanut Arachis hypogaea provides insights into genome evolution and oil improvement.</title>
        <authorList>
            <person name="Chen X."/>
        </authorList>
    </citation>
    <scope>NUCLEOTIDE SEQUENCE [LARGE SCALE GENOMIC DNA]</scope>
    <source>
        <strain evidence="3">cv. Fuhuasheng</strain>
        <tissue evidence="2">Leaves</tissue>
    </source>
</reference>
<dbReference type="AlphaFoldDB" id="A0A445AYZ7"/>
<protein>
    <submittedName>
        <fullName evidence="2">Uncharacterized protein</fullName>
    </submittedName>
</protein>
<sequence>MRKEIADLALIRIESEAERESEMEAHSAERLLHVQMAEAVAQFRGYGTSKIKSVSASSVNRGVKSPSDVSMISLD</sequence>
<feature type="region of interest" description="Disordered" evidence="1">
    <location>
        <begin position="55"/>
        <end position="75"/>
    </location>
</feature>
<organism evidence="2 3">
    <name type="scientific">Arachis hypogaea</name>
    <name type="common">Peanut</name>
    <dbReference type="NCBI Taxonomy" id="3818"/>
    <lineage>
        <taxon>Eukaryota</taxon>
        <taxon>Viridiplantae</taxon>
        <taxon>Streptophyta</taxon>
        <taxon>Embryophyta</taxon>
        <taxon>Tracheophyta</taxon>
        <taxon>Spermatophyta</taxon>
        <taxon>Magnoliopsida</taxon>
        <taxon>eudicotyledons</taxon>
        <taxon>Gunneridae</taxon>
        <taxon>Pentapetalae</taxon>
        <taxon>rosids</taxon>
        <taxon>fabids</taxon>
        <taxon>Fabales</taxon>
        <taxon>Fabaceae</taxon>
        <taxon>Papilionoideae</taxon>
        <taxon>50 kb inversion clade</taxon>
        <taxon>dalbergioids sensu lato</taxon>
        <taxon>Dalbergieae</taxon>
        <taxon>Pterocarpus clade</taxon>
        <taxon>Arachis</taxon>
    </lineage>
</organism>
<evidence type="ECO:0000313" key="2">
    <source>
        <dbReference type="EMBL" id="RYR31662.1"/>
    </source>
</evidence>
<dbReference type="STRING" id="3818.A0A445AYZ7"/>
<dbReference type="Proteomes" id="UP000289738">
    <property type="component" value="Chromosome B01"/>
</dbReference>
<evidence type="ECO:0000256" key="1">
    <source>
        <dbReference type="SAM" id="MobiDB-lite"/>
    </source>
</evidence>
<gene>
    <name evidence="2" type="ORF">Ahy_B01g056521</name>
</gene>
<comment type="caution">
    <text evidence="2">The sequence shown here is derived from an EMBL/GenBank/DDBJ whole genome shotgun (WGS) entry which is preliminary data.</text>
</comment>